<dbReference type="Pfam" id="PF14735">
    <property type="entry name" value="HAUS4"/>
    <property type="match status" value="1"/>
</dbReference>
<dbReference type="GO" id="GO:0070652">
    <property type="term" value="C:HAUS complex"/>
    <property type="evidence" value="ECO:0007669"/>
    <property type="project" value="InterPro"/>
</dbReference>
<dbReference type="GO" id="GO:0051011">
    <property type="term" value="F:microtubule minus-end binding"/>
    <property type="evidence" value="ECO:0007669"/>
    <property type="project" value="TreeGrafter"/>
</dbReference>
<feature type="coiled-coil region" evidence="1">
    <location>
        <begin position="197"/>
        <end position="234"/>
    </location>
</feature>
<accession>A0A7R9Q818</accession>
<evidence type="ECO:0000313" key="3">
    <source>
        <dbReference type="Proteomes" id="UP000759131"/>
    </source>
</evidence>
<proteinExistence type="predicted"/>
<protein>
    <submittedName>
        <fullName evidence="2">Uncharacterized protein</fullName>
    </submittedName>
</protein>
<reference evidence="2" key="1">
    <citation type="submission" date="2020-11" db="EMBL/GenBank/DDBJ databases">
        <authorList>
            <person name="Tran Van P."/>
        </authorList>
    </citation>
    <scope>NUCLEOTIDE SEQUENCE</scope>
</reference>
<sequence length="265" mass="30929">MSVSDDSKMRLIETNFQILYAICKQIKDKEFQKTLSLIELKHNNQDIYELINKYNKSSLKTNFSAEDIYKDICLSLKDKCINVLQLITGDDVDTDHITDHEIQELLSAKLDVLSAQLIETEEMSKCVDTKFLNYQNLFGEYVENVSKYYSKYKIPFKLSYDELVSTLNMSKAQTLCIRNRMIETENILQKYGNKETIDKLKAERKALEAEEYQLKNELKKSENLLSEYESLDKDLLKEYKRVKSDLECRVWAVNELNNSAGEATD</sequence>
<dbReference type="Proteomes" id="UP000759131">
    <property type="component" value="Unassembled WGS sequence"/>
</dbReference>
<dbReference type="EMBL" id="OC872731">
    <property type="protein sequence ID" value="CAD7635991.1"/>
    <property type="molecule type" value="Genomic_DNA"/>
</dbReference>
<dbReference type="PANTHER" id="PTHR16219">
    <property type="entry name" value="AUGMIN SUBUNIT 4 FAMILY MEMBER"/>
    <property type="match status" value="1"/>
</dbReference>
<dbReference type="EMBL" id="CAJPIZ010018156">
    <property type="protein sequence ID" value="CAG2116421.1"/>
    <property type="molecule type" value="Genomic_DNA"/>
</dbReference>
<dbReference type="InterPro" id="IPR029327">
    <property type="entry name" value="HAUS4"/>
</dbReference>
<keyword evidence="1" id="KW-0175">Coiled coil</keyword>
<organism evidence="2">
    <name type="scientific">Medioppia subpectinata</name>
    <dbReference type="NCBI Taxonomy" id="1979941"/>
    <lineage>
        <taxon>Eukaryota</taxon>
        <taxon>Metazoa</taxon>
        <taxon>Ecdysozoa</taxon>
        <taxon>Arthropoda</taxon>
        <taxon>Chelicerata</taxon>
        <taxon>Arachnida</taxon>
        <taxon>Acari</taxon>
        <taxon>Acariformes</taxon>
        <taxon>Sarcoptiformes</taxon>
        <taxon>Oribatida</taxon>
        <taxon>Brachypylina</taxon>
        <taxon>Oppioidea</taxon>
        <taxon>Oppiidae</taxon>
        <taxon>Medioppia</taxon>
    </lineage>
</organism>
<name>A0A7R9Q818_9ACAR</name>
<dbReference type="OrthoDB" id="10380599at2759"/>
<dbReference type="PANTHER" id="PTHR16219:SF1">
    <property type="entry name" value="HAUS AUGMIN-LIKE COMPLEX SUBUNIT 4"/>
    <property type="match status" value="1"/>
</dbReference>
<keyword evidence="3" id="KW-1185">Reference proteome</keyword>
<evidence type="ECO:0000313" key="2">
    <source>
        <dbReference type="EMBL" id="CAD7635991.1"/>
    </source>
</evidence>
<evidence type="ECO:0000256" key="1">
    <source>
        <dbReference type="SAM" id="Coils"/>
    </source>
</evidence>
<dbReference type="GO" id="GO:0051225">
    <property type="term" value="P:spindle assembly"/>
    <property type="evidence" value="ECO:0007669"/>
    <property type="project" value="InterPro"/>
</dbReference>
<dbReference type="AlphaFoldDB" id="A0A7R9Q818"/>
<dbReference type="GO" id="GO:0007098">
    <property type="term" value="P:centrosome cycle"/>
    <property type="evidence" value="ECO:0007669"/>
    <property type="project" value="TreeGrafter"/>
</dbReference>
<gene>
    <name evidence="2" type="ORF">OSB1V03_LOCUS16380</name>
</gene>